<feature type="transmembrane region" description="Helical" evidence="2">
    <location>
        <begin position="351"/>
        <end position="369"/>
    </location>
</feature>
<feature type="compositionally biased region" description="Polar residues" evidence="1">
    <location>
        <begin position="542"/>
        <end position="566"/>
    </location>
</feature>
<feature type="transmembrane region" description="Helical" evidence="2">
    <location>
        <begin position="159"/>
        <end position="176"/>
    </location>
</feature>
<accession>A0A517MSQ1</accession>
<protein>
    <recommendedName>
        <fullName evidence="5">Glycosyltransferase RgtA/B/C/D-like domain-containing protein</fullName>
    </recommendedName>
</protein>
<evidence type="ECO:0000256" key="2">
    <source>
        <dbReference type="SAM" id="Phobius"/>
    </source>
</evidence>
<keyword evidence="4" id="KW-1185">Reference proteome</keyword>
<dbReference type="RefSeq" id="WP_145058670.1">
    <property type="nucleotide sequence ID" value="NZ_CP036263.1"/>
</dbReference>
<keyword evidence="2" id="KW-1133">Transmembrane helix</keyword>
<reference evidence="3 4" key="1">
    <citation type="submission" date="2019-02" db="EMBL/GenBank/DDBJ databases">
        <title>Deep-cultivation of Planctomycetes and their phenomic and genomic characterization uncovers novel biology.</title>
        <authorList>
            <person name="Wiegand S."/>
            <person name="Jogler M."/>
            <person name="Boedeker C."/>
            <person name="Pinto D."/>
            <person name="Vollmers J."/>
            <person name="Rivas-Marin E."/>
            <person name="Kohn T."/>
            <person name="Peeters S.H."/>
            <person name="Heuer A."/>
            <person name="Rast P."/>
            <person name="Oberbeckmann S."/>
            <person name="Bunk B."/>
            <person name="Jeske O."/>
            <person name="Meyerdierks A."/>
            <person name="Storesund J.E."/>
            <person name="Kallscheuer N."/>
            <person name="Luecker S."/>
            <person name="Lage O.M."/>
            <person name="Pohl T."/>
            <person name="Merkel B.J."/>
            <person name="Hornburger P."/>
            <person name="Mueller R.-W."/>
            <person name="Bruemmer F."/>
            <person name="Labrenz M."/>
            <person name="Spormann A.M."/>
            <person name="Op den Camp H."/>
            <person name="Overmann J."/>
            <person name="Amann R."/>
            <person name="Jetten M.S.M."/>
            <person name="Mascher T."/>
            <person name="Medema M.H."/>
            <person name="Devos D.P."/>
            <person name="Kaster A.-K."/>
            <person name="Ovreas L."/>
            <person name="Rohde M."/>
            <person name="Galperin M.Y."/>
            <person name="Jogler C."/>
        </authorList>
    </citation>
    <scope>NUCLEOTIDE SEQUENCE [LARGE SCALE GENOMIC DNA]</scope>
    <source>
        <strain evidence="3 4">HG15A2</strain>
    </source>
</reference>
<feature type="transmembrane region" description="Helical" evidence="2">
    <location>
        <begin position="136"/>
        <end position="153"/>
    </location>
</feature>
<dbReference type="OrthoDB" id="269527at2"/>
<feature type="transmembrane region" description="Helical" evidence="2">
    <location>
        <begin position="236"/>
        <end position="254"/>
    </location>
</feature>
<evidence type="ECO:0000256" key="1">
    <source>
        <dbReference type="SAM" id="MobiDB-lite"/>
    </source>
</evidence>
<dbReference type="KEGG" id="amob:HG15A2_11830"/>
<evidence type="ECO:0008006" key="5">
    <source>
        <dbReference type="Google" id="ProtNLM"/>
    </source>
</evidence>
<dbReference type="EMBL" id="CP036263">
    <property type="protein sequence ID" value="QDS97915.1"/>
    <property type="molecule type" value="Genomic_DNA"/>
</dbReference>
<name>A0A517MSQ1_9BACT</name>
<gene>
    <name evidence="3" type="ORF">HG15A2_11830</name>
</gene>
<feature type="transmembrane region" description="Helical" evidence="2">
    <location>
        <begin position="403"/>
        <end position="423"/>
    </location>
</feature>
<feature type="region of interest" description="Disordered" evidence="1">
    <location>
        <begin position="530"/>
        <end position="566"/>
    </location>
</feature>
<dbReference type="AlphaFoldDB" id="A0A517MSQ1"/>
<feature type="transmembrane region" description="Helical" evidence="2">
    <location>
        <begin position="21"/>
        <end position="42"/>
    </location>
</feature>
<proteinExistence type="predicted"/>
<feature type="transmembrane region" description="Helical" evidence="2">
    <location>
        <begin position="188"/>
        <end position="216"/>
    </location>
</feature>
<evidence type="ECO:0000313" key="4">
    <source>
        <dbReference type="Proteomes" id="UP000319852"/>
    </source>
</evidence>
<sequence length="566" mass="63141">MNGAFARSRALGGHTVSRPSIAVSLLAGLTLVIGVSVSLARWPEPVFHDEFAYLLASDTFAEGRLANPPHPMWRHFETFHVIHQPTYASKYPPGQGLMLALGQIALGTPLAGVWFSSVIAVVSCYWMLLGWTSRKWSFVGGLICATHPGLQLVWGQSYWGGWLAFAGGALVVGAAVRMIHRHAIRDALLMGTGAVLLALTRSFEGFVLCLAVGAWIADRWLHSRPILWREILGRSVAPLAAVLALLVVGLGTYNKAVTGHATTMPYASHEAAYGRCPLFLWQAPQEARTYQHEEIARFHNEWSMNWYHDQESIAGLIKTKSDMGWHSMKLFFPTLLALPLVFVRPWKLGRLARIVGVLFIVWLATQSTVWNFPHYVAPLAPLLILLMVWGLRHLSILGRRRLGVRHLVAGLLMLHLLSFVSIANNYVHASQAGWAVERARIAAKLATDDDKHLIFVRYDEDHSVYHEWVYNHADIDGSKVVWAREMGPEQNAELIDYFVDRKVWLLEADCENTQLVPYKNHSALAGELARRELPARSDSPRRTSSSANETLPTMNQAARQRSTNAA</sequence>
<evidence type="ECO:0000313" key="3">
    <source>
        <dbReference type="EMBL" id="QDS97915.1"/>
    </source>
</evidence>
<feature type="transmembrane region" description="Helical" evidence="2">
    <location>
        <begin position="375"/>
        <end position="391"/>
    </location>
</feature>
<feature type="compositionally biased region" description="Basic and acidic residues" evidence="1">
    <location>
        <begin position="530"/>
        <end position="541"/>
    </location>
</feature>
<keyword evidence="2" id="KW-0812">Transmembrane</keyword>
<feature type="transmembrane region" description="Helical" evidence="2">
    <location>
        <begin position="104"/>
        <end position="129"/>
    </location>
</feature>
<organism evidence="3 4">
    <name type="scientific">Adhaeretor mobilis</name>
    <dbReference type="NCBI Taxonomy" id="1930276"/>
    <lineage>
        <taxon>Bacteria</taxon>
        <taxon>Pseudomonadati</taxon>
        <taxon>Planctomycetota</taxon>
        <taxon>Planctomycetia</taxon>
        <taxon>Pirellulales</taxon>
        <taxon>Lacipirellulaceae</taxon>
        <taxon>Adhaeretor</taxon>
    </lineage>
</organism>
<keyword evidence="2" id="KW-0472">Membrane</keyword>
<dbReference type="Proteomes" id="UP000319852">
    <property type="component" value="Chromosome"/>
</dbReference>